<comment type="caution">
    <text evidence="1">The sequence shown here is derived from an EMBL/GenBank/DDBJ whole genome shotgun (WGS) entry which is preliminary data.</text>
</comment>
<accession>A0A4Q7P616</accession>
<evidence type="ECO:0000313" key="2">
    <source>
        <dbReference type="Proteomes" id="UP000292209"/>
    </source>
</evidence>
<evidence type="ECO:0000313" key="1">
    <source>
        <dbReference type="EMBL" id="RZS95503.1"/>
    </source>
</evidence>
<keyword evidence="2" id="KW-1185">Reference proteome</keyword>
<organism evidence="1 2">
    <name type="scientific">Cecembia calidifontis</name>
    <dbReference type="NCBI Taxonomy" id="1187080"/>
    <lineage>
        <taxon>Bacteria</taxon>
        <taxon>Pseudomonadati</taxon>
        <taxon>Bacteroidota</taxon>
        <taxon>Cytophagia</taxon>
        <taxon>Cytophagales</taxon>
        <taxon>Cyclobacteriaceae</taxon>
        <taxon>Cecembia</taxon>
    </lineage>
</organism>
<dbReference type="OrthoDB" id="679501at2"/>
<dbReference type="Pfam" id="PF25593">
    <property type="entry name" value="GldD_lipo"/>
    <property type="match status" value="1"/>
</dbReference>
<reference evidence="1 2" key="1">
    <citation type="submission" date="2019-02" db="EMBL/GenBank/DDBJ databases">
        <title>Genomic Encyclopedia of Archaeal and Bacterial Type Strains, Phase II (KMG-II): from individual species to whole genera.</title>
        <authorList>
            <person name="Goeker M."/>
        </authorList>
    </citation>
    <scope>NUCLEOTIDE SEQUENCE [LARGE SCALE GENOMIC DNA]</scope>
    <source>
        <strain evidence="1 2">DSM 21411</strain>
    </source>
</reference>
<dbReference type="AlphaFoldDB" id="A0A4Q7P616"/>
<sequence length="192" mass="21703">MSKRFVIYITLLLVAVGCEGDYLPKPMGYNRIDLPGREFITLENGKPYSFQHSVHALVEPDSFNLQETAWINLNYKSLGGKVHFTYLELDTQGKDIKTVVNDAINLTAKHQIKAYGIEESVLRTPKGYTGVVAELSGEVPTQFQFFVTDSTRNFLRGALYFNTAMKNDSLAPVIEYIKVDMAHLINTLEFKN</sequence>
<dbReference type="RefSeq" id="WP_130274583.1">
    <property type="nucleotide sequence ID" value="NZ_SGXG01000001.1"/>
</dbReference>
<protein>
    <submittedName>
        <fullName evidence="1">Gliding motility-associated lipoprotein GldD</fullName>
    </submittedName>
</protein>
<name>A0A4Q7P616_9BACT</name>
<dbReference type="EMBL" id="SGXG01000001">
    <property type="protein sequence ID" value="RZS95503.1"/>
    <property type="molecule type" value="Genomic_DNA"/>
</dbReference>
<proteinExistence type="predicted"/>
<dbReference type="Proteomes" id="UP000292209">
    <property type="component" value="Unassembled WGS sequence"/>
</dbReference>
<keyword evidence="1" id="KW-0449">Lipoprotein</keyword>
<dbReference type="PROSITE" id="PS51257">
    <property type="entry name" value="PROKAR_LIPOPROTEIN"/>
    <property type="match status" value="1"/>
</dbReference>
<gene>
    <name evidence="1" type="ORF">BC751_1036</name>
</gene>
<dbReference type="InterPro" id="IPR019850">
    <property type="entry name" value="GldD-like"/>
</dbReference>